<keyword evidence="3" id="KW-1185">Reference proteome</keyword>
<reference evidence="2 3" key="1">
    <citation type="submission" date="2016-11" db="EMBL/GenBank/DDBJ databases">
        <title>Trade-off between light-utilization and light-protection in marine flavobacteria.</title>
        <authorList>
            <person name="Kumagai Y."/>
        </authorList>
    </citation>
    <scope>NUCLEOTIDE SEQUENCE [LARGE SCALE GENOMIC DNA]</scope>
    <source>
        <strain evidence="2 3">JCM 13191</strain>
    </source>
</reference>
<proteinExistence type="predicted"/>
<name>A0A1W6MH43_9FLAO</name>
<evidence type="ECO:0000313" key="2">
    <source>
        <dbReference type="EMBL" id="ARN76931.1"/>
    </source>
</evidence>
<sequence length="414" mass="45501">MKNEKTIHIIGAGVSGLAAAITLNRAGYKATVLESSDQVGGRLKTDHVDGQIFDHGFQVLLESYPAVDEFLSLQQLDVTRFSPGSYIFNEGKKSKLGDASRDRSFLMPTVLSGVGSLKDKWKVFSLSRKLKQKSLQDIFAAPETTTQKYLEDYGFSTKIIEQFFRPFYAGIFLESELSTSSRMFEFIFKMFAVGAATLPKGGIQSVAQQMSEGLSDDQLRLNAQVQEVVGETITLQDDSTLQSDFTIIAAAAGNIVPNLPKDDIKWKKTTNVYFKTDHDGFGEPIIGLVANKQSLINNFHFMHDVYSGHEKVLSVTVVGDHGLDDDQLASRLREELKKEVDIKVGEPLKVYHVNKALPDLESVNYSMPATETQLTENIYLAGDILSNGSLNAAILNGKAAAQAVISKIEDGVLM</sequence>
<evidence type="ECO:0000313" key="3">
    <source>
        <dbReference type="Proteomes" id="UP000193431"/>
    </source>
</evidence>
<organism evidence="2 3">
    <name type="scientific">Nonlabens spongiae</name>
    <dbReference type="NCBI Taxonomy" id="331648"/>
    <lineage>
        <taxon>Bacteria</taxon>
        <taxon>Pseudomonadati</taxon>
        <taxon>Bacteroidota</taxon>
        <taxon>Flavobacteriia</taxon>
        <taxon>Flavobacteriales</taxon>
        <taxon>Flavobacteriaceae</taxon>
        <taxon>Nonlabens</taxon>
    </lineage>
</organism>
<dbReference type="InterPro" id="IPR002937">
    <property type="entry name" value="Amino_oxidase"/>
</dbReference>
<dbReference type="Proteomes" id="UP000193431">
    <property type="component" value="Chromosome"/>
</dbReference>
<protein>
    <submittedName>
        <fullName evidence="2">Oxidoreductase</fullName>
    </submittedName>
</protein>
<dbReference type="PANTHER" id="PTHR42841">
    <property type="entry name" value="AMINE OXIDASE"/>
    <property type="match status" value="1"/>
</dbReference>
<accession>A0A1W6MH43</accession>
<dbReference type="OrthoDB" id="9767561at2"/>
<dbReference type="EMBL" id="CP019344">
    <property type="protein sequence ID" value="ARN76931.1"/>
    <property type="molecule type" value="Genomic_DNA"/>
</dbReference>
<dbReference type="RefSeq" id="WP_085765732.1">
    <property type="nucleotide sequence ID" value="NZ_CP019344.1"/>
</dbReference>
<feature type="domain" description="Amine oxidase" evidence="1">
    <location>
        <begin position="14"/>
        <end position="405"/>
    </location>
</feature>
<dbReference type="InterPro" id="IPR036188">
    <property type="entry name" value="FAD/NAD-bd_sf"/>
</dbReference>
<gene>
    <name evidence="2" type="ORF">BST97_02355</name>
</gene>
<evidence type="ECO:0000259" key="1">
    <source>
        <dbReference type="Pfam" id="PF01593"/>
    </source>
</evidence>
<dbReference type="AlphaFoldDB" id="A0A1W6MH43"/>
<dbReference type="SUPFAM" id="SSF51905">
    <property type="entry name" value="FAD/NAD(P)-binding domain"/>
    <property type="match status" value="1"/>
</dbReference>
<dbReference type="STRING" id="331648.BST97_02355"/>
<dbReference type="Pfam" id="PF01593">
    <property type="entry name" value="Amino_oxidase"/>
    <property type="match status" value="1"/>
</dbReference>
<dbReference type="Gene3D" id="3.50.50.60">
    <property type="entry name" value="FAD/NAD(P)-binding domain"/>
    <property type="match status" value="1"/>
</dbReference>
<dbReference type="GO" id="GO:0016491">
    <property type="term" value="F:oxidoreductase activity"/>
    <property type="evidence" value="ECO:0007669"/>
    <property type="project" value="InterPro"/>
</dbReference>